<dbReference type="InterPro" id="IPR059117">
    <property type="entry name" value="APS_kinase_dom"/>
</dbReference>
<keyword evidence="11" id="KW-1185">Reference proteome</keyword>
<reference evidence="11" key="1">
    <citation type="submission" date="2017-02" db="EMBL/GenBank/DDBJ databases">
        <title>Pseudomonas floridae sp. nov., a novel pathogenic bacterial species isolated from tomato.</title>
        <authorList>
            <person name="Timilsina S."/>
            <person name="Vallad G.E."/>
            <person name="Jones J.B."/>
        </authorList>
    </citation>
    <scope>NUCLEOTIDE SEQUENCE [LARGE SCALE GENOMIC DNA]</scope>
    <source>
        <strain evidence="11">GEV388</strain>
    </source>
</reference>
<evidence type="ECO:0000256" key="2">
    <source>
        <dbReference type="ARBA" id="ARBA00004806"/>
    </source>
</evidence>
<feature type="domain" description="APS kinase" evidence="9">
    <location>
        <begin position="33"/>
        <end position="180"/>
    </location>
</feature>
<keyword evidence="5 7" id="KW-0547">Nucleotide-binding</keyword>
<keyword evidence="7" id="KW-0597">Phosphoprotein</keyword>
<evidence type="ECO:0000256" key="5">
    <source>
        <dbReference type="ARBA" id="ARBA00022741"/>
    </source>
</evidence>
<dbReference type="GO" id="GO:0005524">
    <property type="term" value="F:ATP binding"/>
    <property type="evidence" value="ECO:0007669"/>
    <property type="project" value="UniProtKB-UniRule"/>
</dbReference>
<comment type="function">
    <text evidence="7 8">Catalyzes the synthesis of activated sulfate.</text>
</comment>
<dbReference type="GO" id="GO:0005737">
    <property type="term" value="C:cytoplasm"/>
    <property type="evidence" value="ECO:0007669"/>
    <property type="project" value="TreeGrafter"/>
</dbReference>
<accession>A0A1X0NAY5</accession>
<dbReference type="GO" id="GO:0004020">
    <property type="term" value="F:adenylylsulfate kinase activity"/>
    <property type="evidence" value="ECO:0007669"/>
    <property type="project" value="UniProtKB-UniRule"/>
</dbReference>
<dbReference type="Pfam" id="PF01583">
    <property type="entry name" value="APS_kinase"/>
    <property type="match status" value="1"/>
</dbReference>
<evidence type="ECO:0000313" key="11">
    <source>
        <dbReference type="Proteomes" id="UP000192815"/>
    </source>
</evidence>
<dbReference type="STRING" id="1958950.BZK31_06195"/>
<comment type="caution">
    <text evidence="10">The sequence shown here is derived from an EMBL/GenBank/DDBJ whole genome shotgun (WGS) entry which is preliminary data.</text>
</comment>
<protein>
    <recommendedName>
        <fullName evidence="3 7">Adenylyl-sulfate kinase</fullName>
        <ecNumber evidence="3 7">2.7.1.25</ecNumber>
    </recommendedName>
    <alternativeName>
        <fullName evidence="7">APS kinase</fullName>
    </alternativeName>
    <alternativeName>
        <fullName evidence="7">ATP adenosine-5'-phosphosulfate 3'-phosphotransferase</fullName>
    </alternativeName>
    <alternativeName>
        <fullName evidence="7">Adenosine-5'-phosphosulfate kinase</fullName>
    </alternativeName>
</protein>
<comment type="similarity">
    <text evidence="7 8">Belongs to the APS kinase family.</text>
</comment>
<evidence type="ECO:0000256" key="6">
    <source>
        <dbReference type="ARBA" id="ARBA00022840"/>
    </source>
</evidence>
<dbReference type="GO" id="GO:0010134">
    <property type="term" value="P:sulfate assimilation via adenylyl sulfate reduction"/>
    <property type="evidence" value="ECO:0007669"/>
    <property type="project" value="TreeGrafter"/>
</dbReference>
<evidence type="ECO:0000313" key="10">
    <source>
        <dbReference type="EMBL" id="ORC60562.1"/>
    </source>
</evidence>
<dbReference type="HAMAP" id="MF_00065">
    <property type="entry name" value="Adenylyl_sulf_kinase"/>
    <property type="match status" value="1"/>
</dbReference>
<evidence type="ECO:0000256" key="7">
    <source>
        <dbReference type="HAMAP-Rule" id="MF_00065"/>
    </source>
</evidence>
<dbReference type="NCBIfam" id="NF003013">
    <property type="entry name" value="PRK03846.1"/>
    <property type="match status" value="1"/>
</dbReference>
<feature type="active site" description="Phosphoserine intermediate" evidence="7">
    <location>
        <position position="112"/>
    </location>
</feature>
<proteinExistence type="inferred from homology"/>
<dbReference type="EC" id="2.7.1.25" evidence="3 7"/>
<dbReference type="AlphaFoldDB" id="A0A1X0NAY5"/>
<evidence type="ECO:0000256" key="1">
    <source>
        <dbReference type="ARBA" id="ARBA00001823"/>
    </source>
</evidence>
<dbReference type="PANTHER" id="PTHR42700">
    <property type="entry name" value="SULFATE ADENYLYLTRANSFERASE"/>
    <property type="match status" value="1"/>
</dbReference>
<organism evidence="10 11">
    <name type="scientific">Pseudomonas floridensis</name>
    <dbReference type="NCBI Taxonomy" id="1958950"/>
    <lineage>
        <taxon>Bacteria</taxon>
        <taxon>Pseudomonadati</taxon>
        <taxon>Pseudomonadota</taxon>
        <taxon>Gammaproteobacteria</taxon>
        <taxon>Pseudomonadales</taxon>
        <taxon>Pseudomonadaceae</taxon>
        <taxon>Pseudomonas</taxon>
    </lineage>
</organism>
<keyword evidence="7 8" id="KW-0418">Kinase</keyword>
<evidence type="ECO:0000256" key="4">
    <source>
        <dbReference type="ARBA" id="ARBA00022679"/>
    </source>
</evidence>
<dbReference type="InterPro" id="IPR002891">
    <property type="entry name" value="APS"/>
</dbReference>
<dbReference type="GO" id="GO:0019379">
    <property type="term" value="P:sulfate assimilation, phosphoadenylyl sulfate reduction by phosphoadenylyl-sulfate reductase (thioredoxin)"/>
    <property type="evidence" value="ECO:0007669"/>
    <property type="project" value="TreeGrafter"/>
</dbReference>
<comment type="pathway">
    <text evidence="2 7 8">Sulfur metabolism; hydrogen sulfide biosynthesis; sulfite from sulfate: step 2/3.</text>
</comment>
<dbReference type="InterPro" id="IPR027417">
    <property type="entry name" value="P-loop_NTPase"/>
</dbReference>
<dbReference type="NCBIfam" id="TIGR00455">
    <property type="entry name" value="apsK"/>
    <property type="match status" value="1"/>
</dbReference>
<keyword evidence="6 7" id="KW-0067">ATP-binding</keyword>
<comment type="catalytic activity">
    <reaction evidence="1 7 8">
        <text>adenosine 5'-phosphosulfate + ATP = 3'-phosphoadenylyl sulfate + ADP + H(+)</text>
        <dbReference type="Rhea" id="RHEA:24152"/>
        <dbReference type="ChEBI" id="CHEBI:15378"/>
        <dbReference type="ChEBI" id="CHEBI:30616"/>
        <dbReference type="ChEBI" id="CHEBI:58243"/>
        <dbReference type="ChEBI" id="CHEBI:58339"/>
        <dbReference type="ChEBI" id="CHEBI:456216"/>
        <dbReference type="EC" id="2.7.1.25"/>
    </reaction>
</comment>
<dbReference type="GO" id="GO:0004781">
    <property type="term" value="F:sulfate adenylyltransferase (ATP) activity"/>
    <property type="evidence" value="ECO:0007669"/>
    <property type="project" value="TreeGrafter"/>
</dbReference>
<dbReference type="GO" id="GO:0070814">
    <property type="term" value="P:hydrogen sulfide biosynthetic process"/>
    <property type="evidence" value="ECO:0007669"/>
    <property type="project" value="UniProtKB-UniRule"/>
</dbReference>
<dbReference type="InterPro" id="IPR050512">
    <property type="entry name" value="Sulf_AdTrans/APS_kinase"/>
</dbReference>
<dbReference type="CDD" id="cd02027">
    <property type="entry name" value="APSK"/>
    <property type="match status" value="1"/>
</dbReference>
<keyword evidence="4 7" id="KW-0808">Transferase</keyword>
<dbReference type="Gene3D" id="3.40.50.300">
    <property type="entry name" value="P-loop containing nucleotide triphosphate hydrolases"/>
    <property type="match status" value="1"/>
</dbReference>
<dbReference type="Proteomes" id="UP000192815">
    <property type="component" value="Unassembled WGS sequence"/>
</dbReference>
<dbReference type="UniPathway" id="UPA00140">
    <property type="reaction ID" value="UER00205"/>
</dbReference>
<feature type="binding site" evidence="7">
    <location>
        <begin position="38"/>
        <end position="45"/>
    </location>
    <ligand>
        <name>ATP</name>
        <dbReference type="ChEBI" id="CHEBI:30616"/>
    </ligand>
</feature>
<evidence type="ECO:0000256" key="8">
    <source>
        <dbReference type="RuleBase" id="RU004347"/>
    </source>
</evidence>
<evidence type="ECO:0000259" key="9">
    <source>
        <dbReference type="Pfam" id="PF01583"/>
    </source>
</evidence>
<sequence>MNKPPSDSEPWVWPSSQVSASDREALLRQTPGTFWLTGLSGSGKSTLAFALERALFDMGRVACTLDGDNVRQGLCRDLGFGAADRSENIRRIAEVARLMNDSGLIVITSFISPYRDDRQRARSIIGADRFVEVFISTPLETCIKRDPKGLYHKASTGELKNFTGISAPYEQPLNADLLLDTSALSVEQCLERILPLLKKEV</sequence>
<gene>
    <name evidence="7" type="primary">cysC</name>
    <name evidence="10" type="ORF">BZK31_06195</name>
</gene>
<dbReference type="SUPFAM" id="SSF52540">
    <property type="entry name" value="P-loop containing nucleoside triphosphate hydrolases"/>
    <property type="match status" value="1"/>
</dbReference>
<dbReference type="PANTHER" id="PTHR42700:SF1">
    <property type="entry name" value="SULFATE ADENYLYLTRANSFERASE"/>
    <property type="match status" value="1"/>
</dbReference>
<dbReference type="EMBL" id="MUIO01000018">
    <property type="protein sequence ID" value="ORC60562.1"/>
    <property type="molecule type" value="Genomic_DNA"/>
</dbReference>
<dbReference type="OrthoDB" id="9804504at2"/>
<name>A0A1X0NAY5_9PSED</name>
<evidence type="ECO:0000256" key="3">
    <source>
        <dbReference type="ARBA" id="ARBA00012121"/>
    </source>
</evidence>
<dbReference type="RefSeq" id="WP_083181905.1">
    <property type="nucleotide sequence ID" value="NZ_CBCRZR010000022.1"/>
</dbReference>